<name>G2P7A6_STRV4</name>
<dbReference type="AlphaFoldDB" id="G2P7A6"/>
<accession>G2P7A6</accession>
<dbReference type="Proteomes" id="UP000008703">
    <property type="component" value="Chromosome"/>
</dbReference>
<evidence type="ECO:0000313" key="1">
    <source>
        <dbReference type="EMBL" id="AEM87066.1"/>
    </source>
</evidence>
<gene>
    <name evidence="1" type="ORF">Strvi_7731</name>
</gene>
<protein>
    <submittedName>
        <fullName evidence="1">Uncharacterized protein</fullName>
    </submittedName>
</protein>
<dbReference type="HOGENOM" id="CLU_2810806_0_0_11"/>
<organism evidence="1 2">
    <name type="scientific">Streptomyces violaceusniger (strain Tu 4113)</name>
    <dbReference type="NCBI Taxonomy" id="653045"/>
    <lineage>
        <taxon>Bacteria</taxon>
        <taxon>Bacillati</taxon>
        <taxon>Actinomycetota</taxon>
        <taxon>Actinomycetes</taxon>
        <taxon>Kitasatosporales</taxon>
        <taxon>Streptomycetaceae</taxon>
        <taxon>Streptomyces</taxon>
        <taxon>Streptomyces violaceusniger group</taxon>
    </lineage>
</organism>
<proteinExistence type="predicted"/>
<dbReference type="EMBL" id="CP002994">
    <property type="protein sequence ID" value="AEM87066.1"/>
    <property type="molecule type" value="Genomic_DNA"/>
</dbReference>
<keyword evidence="2" id="KW-1185">Reference proteome</keyword>
<dbReference type="KEGG" id="svl:Strvi_7731"/>
<dbReference type="RefSeq" id="WP_014060536.1">
    <property type="nucleotide sequence ID" value="NC_015957.1"/>
</dbReference>
<reference evidence="1" key="1">
    <citation type="submission" date="2011-08" db="EMBL/GenBank/DDBJ databases">
        <title>Complete sequence of chromosome of Streptomyces violaceusniger Tu 4113.</title>
        <authorList>
            <consortium name="US DOE Joint Genome Institute"/>
            <person name="Lucas S."/>
            <person name="Han J."/>
            <person name="Lapidus A."/>
            <person name="Cheng J.-F."/>
            <person name="Goodwin L."/>
            <person name="Pitluck S."/>
            <person name="Peters L."/>
            <person name="Ivanova N."/>
            <person name="Daligault H."/>
            <person name="Detter J.C."/>
            <person name="Han C."/>
            <person name="Tapia R."/>
            <person name="Land M."/>
            <person name="Hauser L."/>
            <person name="Kyrpides N."/>
            <person name="Ivanova N."/>
            <person name="Pagani I."/>
            <person name="Hagen A."/>
            <person name="Katz L."/>
            <person name="Fiedler H.-P."/>
            <person name="Keasling J."/>
            <person name="Fortman J."/>
            <person name="Woyke T."/>
        </authorList>
    </citation>
    <scope>NUCLEOTIDE SEQUENCE [LARGE SCALE GENOMIC DNA]</scope>
    <source>
        <strain evidence="1">Tu 4113</strain>
    </source>
</reference>
<sequence>MSTPDKTPVALDADAVDLVVQILADVLKAEENGTYVRHTYRRIGELERGISTALTVITHLGRPEVER</sequence>
<evidence type="ECO:0000313" key="2">
    <source>
        <dbReference type="Proteomes" id="UP000008703"/>
    </source>
</evidence>